<evidence type="ECO:0000313" key="17">
    <source>
        <dbReference type="EMBL" id="OWP07204.1"/>
    </source>
</evidence>
<evidence type="ECO:0000256" key="4">
    <source>
        <dbReference type="ARBA" id="ARBA00022448"/>
    </source>
</evidence>
<organism evidence="17 18">
    <name type="scientific">Diplocarpon coronariae</name>
    <dbReference type="NCBI Taxonomy" id="2795749"/>
    <lineage>
        <taxon>Eukaryota</taxon>
        <taxon>Fungi</taxon>
        <taxon>Dikarya</taxon>
        <taxon>Ascomycota</taxon>
        <taxon>Pezizomycotina</taxon>
        <taxon>Leotiomycetes</taxon>
        <taxon>Helotiales</taxon>
        <taxon>Drepanopezizaceae</taxon>
        <taxon>Diplocarpon</taxon>
    </lineage>
</organism>
<feature type="transmembrane region" description="Helical" evidence="15">
    <location>
        <begin position="221"/>
        <end position="240"/>
    </location>
</feature>
<evidence type="ECO:0000256" key="1">
    <source>
        <dbReference type="ARBA" id="ARBA00004651"/>
    </source>
</evidence>
<comment type="subcellular location">
    <subcellularLocation>
        <location evidence="1">Cell membrane</location>
        <topology evidence="1">Multi-pass membrane protein</topology>
    </subcellularLocation>
</comment>
<evidence type="ECO:0000256" key="5">
    <source>
        <dbReference type="ARBA" id="ARBA00022475"/>
    </source>
</evidence>
<comment type="caution">
    <text evidence="17">The sequence shown here is derived from an EMBL/GenBank/DDBJ whole genome shotgun (WGS) entry which is preliminary data.</text>
</comment>
<dbReference type="Pfam" id="PF08030">
    <property type="entry name" value="NAD_binding_6"/>
    <property type="match status" value="1"/>
</dbReference>
<comment type="similarity">
    <text evidence="2">Belongs to the ferric reductase (FRE) family.</text>
</comment>
<evidence type="ECO:0000256" key="14">
    <source>
        <dbReference type="SAM" id="MobiDB-lite"/>
    </source>
</evidence>
<keyword evidence="6 15" id="KW-0812">Transmembrane</keyword>
<protein>
    <recommendedName>
        <fullName evidence="3">ferric-chelate reductase (NADPH)</fullName>
        <ecNumber evidence="3">1.16.1.9</ecNumber>
    </recommendedName>
</protein>
<comment type="catalytic activity">
    <reaction evidence="13">
        <text>2 a Fe(II)-siderophore + NADP(+) + H(+) = 2 a Fe(III)-siderophore + NADPH</text>
        <dbReference type="Rhea" id="RHEA:28795"/>
        <dbReference type="Rhea" id="RHEA-COMP:11342"/>
        <dbReference type="Rhea" id="RHEA-COMP:11344"/>
        <dbReference type="ChEBI" id="CHEBI:15378"/>
        <dbReference type="ChEBI" id="CHEBI:29033"/>
        <dbReference type="ChEBI" id="CHEBI:29034"/>
        <dbReference type="ChEBI" id="CHEBI:57783"/>
        <dbReference type="ChEBI" id="CHEBI:58349"/>
        <dbReference type="EC" id="1.16.1.9"/>
    </reaction>
</comment>
<dbReference type="STRING" id="503106.A0A218ZHG9"/>
<dbReference type="InterPro" id="IPR039261">
    <property type="entry name" value="FNR_nucleotide-bd"/>
</dbReference>
<gene>
    <name evidence="17" type="ORF">B2J93_1977</name>
</gene>
<proteinExistence type="inferred from homology"/>
<feature type="compositionally biased region" description="Basic and acidic residues" evidence="14">
    <location>
        <begin position="772"/>
        <end position="783"/>
    </location>
</feature>
<evidence type="ECO:0000256" key="7">
    <source>
        <dbReference type="ARBA" id="ARBA00022982"/>
    </source>
</evidence>
<evidence type="ECO:0000256" key="6">
    <source>
        <dbReference type="ARBA" id="ARBA00022692"/>
    </source>
</evidence>
<dbReference type="OrthoDB" id="3944240at2759"/>
<name>A0A218ZHG9_9HELO</name>
<feature type="compositionally biased region" description="Low complexity" evidence="14">
    <location>
        <begin position="547"/>
        <end position="567"/>
    </location>
</feature>
<dbReference type="SFLD" id="SFLDG01168">
    <property type="entry name" value="Ferric_reductase_subgroup_(FRE"/>
    <property type="match status" value="1"/>
</dbReference>
<evidence type="ECO:0000256" key="8">
    <source>
        <dbReference type="ARBA" id="ARBA00022989"/>
    </source>
</evidence>
<keyword evidence="10" id="KW-0406">Ion transport</keyword>
<evidence type="ECO:0000256" key="3">
    <source>
        <dbReference type="ARBA" id="ARBA00012668"/>
    </source>
</evidence>
<reference evidence="17 18" key="1">
    <citation type="submission" date="2017-04" db="EMBL/GenBank/DDBJ databases">
        <title>Draft genome sequence of Marssonina coronaria NL1: causal agent of apple blotch.</title>
        <authorList>
            <person name="Cheng Q."/>
        </authorList>
    </citation>
    <scope>NUCLEOTIDE SEQUENCE [LARGE SCALE GENOMIC DNA]</scope>
    <source>
        <strain evidence="17 18">NL1</strain>
    </source>
</reference>
<dbReference type="SUPFAM" id="SSF63380">
    <property type="entry name" value="Riboflavin synthase domain-like"/>
    <property type="match status" value="1"/>
</dbReference>
<sequence length="811" mass="89188">MSYLQRRMDGGMSMSSSPMFRTLDSELARTFWYIIAGIMGFCLLLRGVEYCQTWSRIRECRIRKSTKYPTRVNSFPVQVYATCTAVLRETSYPQLHLSGRFSWLSPPPLGRCLVLCCYWAVIVYMMTYKAIVHDANYYERLGFRNAWIGVTQVPLVYLLATKSSLVGFVIGSSHERLNWLHRWVSRTLLLTVTIHGGFFLTEWVRADFVALELDAMPMVKYGLAAWGVLIWTVISSLPPLRRMAYELFVLQHIAAAGVFVWLLYVHVPAYARYNIWLAIAAVSSDWVLRGILMILKNFRVLPKKACNGTQRIGHEIETEAIGNDLAIVTIKDVHISWKAGQHLYLWLPYLGALESHPFTIASPYPTRGECHCNEIQLAIRAQSGFSKRIHSFAKKNPGTAQDSLTGFISGPYGAPPSWEGYETLILISASTGASFTLPILESILASPNTICTQRIFFLLIVRDRTYSQYFGHRLSKALGRAEACGIDLEVEIAVTGHASSKSESESRSKDNQLLDDMVLEEKAGSSDGSSRVGQKKDPPCVLVQADSSASSRSSFSKPSPSPSPNKNASTTQCCCSCSEASGPCCCAGPSIPPLQARAKETTYSYARPSISTFIRHPVEMTGGETAIAVCGGKSLVGTVRNEVVRLSDERGVHKGTGAQGIFLHVEDSTSLSLGLLSSKYDRHLWAWNGSAELSSSRARIEAHLSRWVMGYRLNAGCDLMRVEVDGGWFSSNLGSTETTIGLSIATGPTAAAPKSGESYRPPFGPAPAHPGSWERRLKRRQQDEGQAQGSSGAVKGARGVGGIPTLLARLF</sequence>
<dbReference type="InParanoid" id="A0A218ZHG9"/>
<evidence type="ECO:0000256" key="9">
    <source>
        <dbReference type="ARBA" id="ARBA00023002"/>
    </source>
</evidence>
<dbReference type="InterPro" id="IPR013121">
    <property type="entry name" value="Fe_red_NAD-bd_6"/>
</dbReference>
<dbReference type="AlphaFoldDB" id="A0A218ZHG9"/>
<evidence type="ECO:0000256" key="2">
    <source>
        <dbReference type="ARBA" id="ARBA00006278"/>
    </source>
</evidence>
<feature type="transmembrane region" description="Helical" evidence="15">
    <location>
        <begin position="146"/>
        <end position="171"/>
    </location>
</feature>
<keyword evidence="9" id="KW-0560">Oxidoreductase</keyword>
<feature type="transmembrane region" description="Helical" evidence="15">
    <location>
        <begin position="108"/>
        <end position="126"/>
    </location>
</feature>
<feature type="transmembrane region" description="Helical" evidence="15">
    <location>
        <begin position="183"/>
        <end position="201"/>
    </location>
</feature>
<dbReference type="Proteomes" id="UP000242519">
    <property type="component" value="Unassembled WGS sequence"/>
</dbReference>
<dbReference type="GO" id="GO:0005886">
    <property type="term" value="C:plasma membrane"/>
    <property type="evidence" value="ECO:0007669"/>
    <property type="project" value="UniProtKB-SubCell"/>
</dbReference>
<keyword evidence="12" id="KW-0325">Glycoprotein</keyword>
<keyword evidence="4" id="KW-0813">Transport</keyword>
<dbReference type="Pfam" id="PF01794">
    <property type="entry name" value="Ferric_reduct"/>
    <property type="match status" value="1"/>
</dbReference>
<dbReference type="PANTHER" id="PTHR32361">
    <property type="entry name" value="FERRIC/CUPRIC REDUCTASE TRANSMEMBRANE COMPONENT"/>
    <property type="match status" value="1"/>
</dbReference>
<dbReference type="InterPro" id="IPR013112">
    <property type="entry name" value="FAD-bd_8"/>
</dbReference>
<dbReference type="Pfam" id="PF08022">
    <property type="entry name" value="FAD_binding_8"/>
    <property type="match status" value="1"/>
</dbReference>
<dbReference type="PROSITE" id="PS51384">
    <property type="entry name" value="FAD_FR"/>
    <property type="match status" value="1"/>
</dbReference>
<evidence type="ECO:0000256" key="15">
    <source>
        <dbReference type="SAM" id="Phobius"/>
    </source>
</evidence>
<evidence type="ECO:0000256" key="10">
    <source>
        <dbReference type="ARBA" id="ARBA00023065"/>
    </source>
</evidence>
<dbReference type="GO" id="GO:0006879">
    <property type="term" value="P:intracellular iron ion homeostasis"/>
    <property type="evidence" value="ECO:0007669"/>
    <property type="project" value="TreeGrafter"/>
</dbReference>
<dbReference type="CDD" id="cd06186">
    <property type="entry name" value="NOX_Duox_like_FAD_NADP"/>
    <property type="match status" value="1"/>
</dbReference>
<feature type="region of interest" description="Disordered" evidence="14">
    <location>
        <begin position="747"/>
        <end position="799"/>
    </location>
</feature>
<feature type="transmembrane region" description="Helical" evidence="15">
    <location>
        <begin position="30"/>
        <end position="48"/>
    </location>
</feature>
<dbReference type="InterPro" id="IPR013130">
    <property type="entry name" value="Fe3_Rdtase_TM_dom"/>
</dbReference>
<dbReference type="GO" id="GO:0006826">
    <property type="term" value="P:iron ion transport"/>
    <property type="evidence" value="ECO:0007669"/>
    <property type="project" value="UniProtKB-ARBA"/>
</dbReference>
<dbReference type="InterPro" id="IPR017938">
    <property type="entry name" value="Riboflavin_synthase-like_b-brl"/>
</dbReference>
<dbReference type="InterPro" id="IPR051410">
    <property type="entry name" value="Ferric/Cupric_Reductase"/>
</dbReference>
<dbReference type="SFLD" id="SFLDS00052">
    <property type="entry name" value="Ferric_Reductase_Domain"/>
    <property type="match status" value="1"/>
</dbReference>
<evidence type="ECO:0000256" key="13">
    <source>
        <dbReference type="ARBA" id="ARBA00048483"/>
    </source>
</evidence>
<dbReference type="PANTHER" id="PTHR32361:SF9">
    <property type="entry name" value="FERRIC REDUCTASE TRANSMEMBRANE COMPONENT 3-RELATED"/>
    <property type="match status" value="1"/>
</dbReference>
<dbReference type="Gene3D" id="3.40.50.80">
    <property type="entry name" value="Nucleotide-binding domain of ferredoxin-NADP reductase (FNR) module"/>
    <property type="match status" value="1"/>
</dbReference>
<feature type="transmembrane region" description="Helical" evidence="15">
    <location>
        <begin position="247"/>
        <end position="267"/>
    </location>
</feature>
<dbReference type="EMBL" id="MZNU01000019">
    <property type="protein sequence ID" value="OWP07204.1"/>
    <property type="molecule type" value="Genomic_DNA"/>
</dbReference>
<feature type="region of interest" description="Disordered" evidence="14">
    <location>
        <begin position="546"/>
        <end position="567"/>
    </location>
</feature>
<dbReference type="EC" id="1.16.1.9" evidence="3"/>
<dbReference type="GO" id="GO:0015677">
    <property type="term" value="P:copper ion import"/>
    <property type="evidence" value="ECO:0007669"/>
    <property type="project" value="TreeGrafter"/>
</dbReference>
<evidence type="ECO:0000313" key="18">
    <source>
        <dbReference type="Proteomes" id="UP000242519"/>
    </source>
</evidence>
<keyword evidence="18" id="KW-1185">Reference proteome</keyword>
<accession>A0A218ZHG9</accession>
<feature type="domain" description="FAD-binding FR-type" evidence="16">
    <location>
        <begin position="308"/>
        <end position="418"/>
    </location>
</feature>
<dbReference type="GO" id="GO:0052851">
    <property type="term" value="F:ferric-chelate reductase (NADPH) activity"/>
    <property type="evidence" value="ECO:0007669"/>
    <property type="project" value="UniProtKB-EC"/>
</dbReference>
<evidence type="ECO:0000259" key="16">
    <source>
        <dbReference type="PROSITE" id="PS51384"/>
    </source>
</evidence>
<keyword evidence="7" id="KW-0249">Electron transport</keyword>
<dbReference type="InterPro" id="IPR017927">
    <property type="entry name" value="FAD-bd_FR_type"/>
</dbReference>
<keyword evidence="8 15" id="KW-1133">Transmembrane helix</keyword>
<keyword evidence="11 15" id="KW-0472">Membrane</keyword>
<evidence type="ECO:0000256" key="12">
    <source>
        <dbReference type="ARBA" id="ARBA00023180"/>
    </source>
</evidence>
<evidence type="ECO:0000256" key="11">
    <source>
        <dbReference type="ARBA" id="ARBA00023136"/>
    </source>
</evidence>
<keyword evidence="5" id="KW-1003">Cell membrane</keyword>